<evidence type="ECO:0000256" key="4">
    <source>
        <dbReference type="ARBA" id="ARBA00022989"/>
    </source>
</evidence>
<keyword evidence="4" id="KW-1133">Transmembrane helix</keyword>
<dbReference type="GO" id="GO:0030247">
    <property type="term" value="F:polysaccharide binding"/>
    <property type="evidence" value="ECO:0007669"/>
    <property type="project" value="InterPro"/>
</dbReference>
<keyword evidence="2" id="KW-0812">Transmembrane</keyword>
<feature type="signal peptide" evidence="7">
    <location>
        <begin position="1"/>
        <end position="28"/>
    </location>
</feature>
<evidence type="ECO:0000313" key="10">
    <source>
        <dbReference type="Proteomes" id="UP000236630"/>
    </source>
</evidence>
<reference evidence="9 10" key="1">
    <citation type="journal article" date="2017" name="Front. Genet.">
        <title>Draft sequencing of the heterozygous diploid genome of Satsuma (Citrus unshiu Marc.) using a hybrid assembly approach.</title>
        <authorList>
            <person name="Shimizu T."/>
            <person name="Tanizawa Y."/>
            <person name="Mochizuki T."/>
            <person name="Nagasaki H."/>
            <person name="Yoshioka T."/>
            <person name="Toyoda A."/>
            <person name="Fujiyama A."/>
            <person name="Kaminuma E."/>
            <person name="Nakamura Y."/>
        </authorList>
    </citation>
    <scope>NUCLEOTIDE SEQUENCE [LARGE SCALE GENOMIC DNA]</scope>
    <source>
        <strain evidence="10">cv. Miyagawa wase</strain>
    </source>
</reference>
<evidence type="ECO:0000259" key="8">
    <source>
        <dbReference type="Pfam" id="PF13947"/>
    </source>
</evidence>
<keyword evidence="10" id="KW-1185">Reference proteome</keyword>
<keyword evidence="3 7" id="KW-0732">Signal</keyword>
<dbReference type="STRING" id="55188.A0A2H5PQI6"/>
<dbReference type="Proteomes" id="UP000236630">
    <property type="component" value="Unassembled WGS sequence"/>
</dbReference>
<comment type="caution">
    <text evidence="9">The sequence shown here is derived from an EMBL/GenBank/DDBJ whole genome shotgun (WGS) entry which is preliminary data.</text>
</comment>
<evidence type="ECO:0000313" key="9">
    <source>
        <dbReference type="EMBL" id="GAY54620.1"/>
    </source>
</evidence>
<dbReference type="AlphaFoldDB" id="A0A2H5PQI6"/>
<evidence type="ECO:0000256" key="2">
    <source>
        <dbReference type="ARBA" id="ARBA00022692"/>
    </source>
</evidence>
<dbReference type="PANTHER" id="PTHR33138:SF59">
    <property type="entry name" value="LEAF RUST 10 DISEASE-RESISTANCE LOCUS RECEPTOR-LIKE PROTEIN KINASE-LIKE 1.2"/>
    <property type="match status" value="1"/>
</dbReference>
<keyword evidence="5" id="KW-0472">Membrane</keyword>
<feature type="chain" id="PRO_5014164821" description="Wall-associated receptor kinase galacturonan-binding domain-containing protein" evidence="7">
    <location>
        <begin position="29"/>
        <end position="175"/>
    </location>
</feature>
<proteinExistence type="predicted"/>
<dbReference type="PANTHER" id="PTHR33138">
    <property type="entry name" value="OS01G0690200 PROTEIN"/>
    <property type="match status" value="1"/>
</dbReference>
<name>A0A2H5PQI6_CITUN</name>
<feature type="region of interest" description="Disordered" evidence="6">
    <location>
        <begin position="134"/>
        <end position="156"/>
    </location>
</feature>
<dbReference type="Pfam" id="PF13947">
    <property type="entry name" value="GUB_WAK_bind"/>
    <property type="match status" value="1"/>
</dbReference>
<accession>A0A2H5PQI6</accession>
<dbReference type="GO" id="GO:0016020">
    <property type="term" value="C:membrane"/>
    <property type="evidence" value="ECO:0007669"/>
    <property type="project" value="UniProtKB-SubCell"/>
</dbReference>
<protein>
    <recommendedName>
        <fullName evidence="8">Wall-associated receptor kinase galacturonan-binding domain-containing protein</fullName>
    </recommendedName>
</protein>
<evidence type="ECO:0000256" key="6">
    <source>
        <dbReference type="SAM" id="MobiDB-lite"/>
    </source>
</evidence>
<gene>
    <name evidence="9" type="ORF">CUMW_158170</name>
</gene>
<dbReference type="EMBL" id="BDQV01000108">
    <property type="protein sequence ID" value="GAY54620.1"/>
    <property type="molecule type" value="Genomic_DNA"/>
</dbReference>
<feature type="domain" description="Wall-associated receptor kinase galacturonan-binding" evidence="8">
    <location>
        <begin position="36"/>
        <end position="98"/>
    </location>
</feature>
<evidence type="ECO:0000256" key="3">
    <source>
        <dbReference type="ARBA" id="ARBA00022729"/>
    </source>
</evidence>
<organism evidence="9 10">
    <name type="scientific">Citrus unshiu</name>
    <name type="common">Satsuma mandarin</name>
    <name type="synonym">Citrus nobilis var. unshiu</name>
    <dbReference type="NCBI Taxonomy" id="55188"/>
    <lineage>
        <taxon>Eukaryota</taxon>
        <taxon>Viridiplantae</taxon>
        <taxon>Streptophyta</taxon>
        <taxon>Embryophyta</taxon>
        <taxon>Tracheophyta</taxon>
        <taxon>Spermatophyta</taxon>
        <taxon>Magnoliopsida</taxon>
        <taxon>eudicotyledons</taxon>
        <taxon>Gunneridae</taxon>
        <taxon>Pentapetalae</taxon>
        <taxon>rosids</taxon>
        <taxon>malvids</taxon>
        <taxon>Sapindales</taxon>
        <taxon>Rutaceae</taxon>
        <taxon>Aurantioideae</taxon>
        <taxon>Citrus</taxon>
    </lineage>
</organism>
<comment type="subcellular location">
    <subcellularLocation>
        <location evidence="1">Membrane</location>
        <topology evidence="1">Single-pass membrane protein</topology>
    </subcellularLocation>
</comment>
<evidence type="ECO:0000256" key="1">
    <source>
        <dbReference type="ARBA" id="ARBA00004167"/>
    </source>
</evidence>
<evidence type="ECO:0000256" key="7">
    <source>
        <dbReference type="SAM" id="SignalP"/>
    </source>
</evidence>
<evidence type="ECO:0000256" key="5">
    <source>
        <dbReference type="ARBA" id="ARBA00023136"/>
    </source>
</evidence>
<dbReference type="InterPro" id="IPR025287">
    <property type="entry name" value="WAK_GUB"/>
</dbReference>
<sequence>MSSEEASIFSTFLFCLLMFVISTSEIEARKLEVEKCSSSCGDGKNISYPLHLKGDPAGCGHPELELSCESNKTILESNSGKYYVKRISYDKSTISVVDANLAYGSCSFPSTSFSPPGRDIPTCLSPRGMKVFGPQRDNPYGGTSRQNFDLGRSNRPVLSSDRQQRILFPLNFSYD</sequence>